<keyword evidence="4" id="KW-1185">Reference proteome</keyword>
<dbReference type="GO" id="GO:0031491">
    <property type="term" value="F:nucleosome binding"/>
    <property type="evidence" value="ECO:0007669"/>
    <property type="project" value="TreeGrafter"/>
</dbReference>
<feature type="compositionally biased region" description="Basic and acidic residues" evidence="1">
    <location>
        <begin position="523"/>
        <end position="536"/>
    </location>
</feature>
<proteinExistence type="predicted"/>
<dbReference type="GO" id="GO:0042393">
    <property type="term" value="F:histone binding"/>
    <property type="evidence" value="ECO:0007669"/>
    <property type="project" value="TreeGrafter"/>
</dbReference>
<dbReference type="AlphaFoldDB" id="A0AAD5L9W9"/>
<reference evidence="3" key="1">
    <citation type="submission" date="2021-12" db="EMBL/GenBank/DDBJ databases">
        <title>Prjna785345.</title>
        <authorList>
            <person name="Rujirawat T."/>
            <person name="Krajaejun T."/>
        </authorList>
    </citation>
    <scope>NUCLEOTIDE SEQUENCE</scope>
    <source>
        <strain evidence="3">Pi057C3</strain>
    </source>
</reference>
<sequence>MASSDEDERVGGASPMVSDSDSGNERVKSTKKRKLSKSTSKKSKKKSKKSKSIDDSDDEGDEKRPKSSFIEDEASESEDGDGDSDDDDDEDDDGDGNEYEADGFVVDDEDDDEESDDDGGRHRRRRKKKEKKLRRLKQKIDAIDDEDLLLVRENLGMDTGPARSDSEDEDMDRGSKKKKDDGSGLMSRELSYRMFGDSDDEEEDAAPARNNAYIGTDEFVRECYDHLFAQPDEKCFQDLTDFFALDASDANQDGVSIHPESYYMAVRMCGDANNNSTIDMYDPNQYSYAVEDTMFQSATAIRNRNAPRTHRLGDNEIQDALSELDLQAYANRLEIQKKGPKLLTLECIKRELRYPYFDKREPYKGPSDEDLFIMLSVIIVTAAMATRKDQAVIAIAKIRVADTTSESQGSSLVAKDIRDSTTMGDLTTAGATVDTSFTMSGGLSNADFSRMFLKATRADDESSVTTVGTGVAEPDNGDSGSVADAAMRQNERLYNAYGGATADEEDRPRFGGLGLGLGAAPSSRDDASFRGDKNEEPSVKKKVLSEAELRRRFTWEKHTKGFGLKMMAKMGFTGRLGKDEKGVSTTIEVVQRPAQMGLGFGSFKEASALKQNKRVERELRDLMVKVRELEPLVDKSMEDLSVGGLLNNLRDLRDSYQREFMAYNLHQLVPSLTIPTLKALVSSSEMLRPDKINFVADQFRQVQLFLLELPQHADEPQSNGVGVFYHIREKTAYMGDEIYNYILEESLWPMVVHLVNVQWDVKNNPSACAKCPGSFT</sequence>
<feature type="compositionally biased region" description="Acidic residues" evidence="1">
    <location>
        <begin position="70"/>
        <end position="117"/>
    </location>
</feature>
<dbReference type="EMBL" id="JAKCXM010000795">
    <property type="protein sequence ID" value="KAJ0391898.1"/>
    <property type="molecule type" value="Genomic_DNA"/>
</dbReference>
<feature type="compositionally biased region" description="Basic residues" evidence="1">
    <location>
        <begin position="29"/>
        <end position="50"/>
    </location>
</feature>
<dbReference type="PANTHER" id="PTHR10145">
    <property type="entry name" value="TRANSCRIPTION ELONGATION FACTOR SPT6"/>
    <property type="match status" value="1"/>
</dbReference>
<comment type="caution">
    <text evidence="3">The sequence shown here is derived from an EMBL/GenBank/DDBJ whole genome shotgun (WGS) entry which is preliminary data.</text>
</comment>
<evidence type="ECO:0000259" key="2">
    <source>
        <dbReference type="SMART" id="SM00443"/>
    </source>
</evidence>
<dbReference type="GO" id="GO:0034728">
    <property type="term" value="P:nucleosome organization"/>
    <property type="evidence" value="ECO:0007669"/>
    <property type="project" value="TreeGrafter"/>
</dbReference>
<organism evidence="3 4">
    <name type="scientific">Pythium insidiosum</name>
    <name type="common">Pythiosis disease agent</name>
    <dbReference type="NCBI Taxonomy" id="114742"/>
    <lineage>
        <taxon>Eukaryota</taxon>
        <taxon>Sar</taxon>
        <taxon>Stramenopiles</taxon>
        <taxon>Oomycota</taxon>
        <taxon>Peronosporomycetes</taxon>
        <taxon>Pythiales</taxon>
        <taxon>Pythiaceae</taxon>
        <taxon>Pythium</taxon>
    </lineage>
</organism>
<dbReference type="Pfam" id="PF01585">
    <property type="entry name" value="G-patch"/>
    <property type="match status" value="1"/>
</dbReference>
<evidence type="ECO:0000256" key="1">
    <source>
        <dbReference type="SAM" id="MobiDB-lite"/>
    </source>
</evidence>
<dbReference type="InterPro" id="IPR017072">
    <property type="entry name" value="TF_Spt6"/>
</dbReference>
<protein>
    <recommendedName>
        <fullName evidence="2">G-patch domain-containing protein</fullName>
    </recommendedName>
</protein>
<feature type="region of interest" description="Disordered" evidence="1">
    <location>
        <begin position="156"/>
        <end position="184"/>
    </location>
</feature>
<evidence type="ECO:0000313" key="3">
    <source>
        <dbReference type="EMBL" id="KAJ0391898.1"/>
    </source>
</evidence>
<dbReference type="Pfam" id="PF14632">
    <property type="entry name" value="SPT6_acidic"/>
    <property type="match status" value="1"/>
</dbReference>
<feature type="region of interest" description="Disordered" evidence="1">
    <location>
        <begin position="1"/>
        <end position="137"/>
    </location>
</feature>
<dbReference type="InterPro" id="IPR028083">
    <property type="entry name" value="Spt6_acidic_N_dom"/>
</dbReference>
<feature type="domain" description="G-patch" evidence="2">
    <location>
        <begin position="557"/>
        <end position="601"/>
    </location>
</feature>
<dbReference type="PANTHER" id="PTHR10145:SF6">
    <property type="entry name" value="TRANSCRIPTION ELONGATION FACTOR SPT6"/>
    <property type="match status" value="1"/>
</dbReference>
<feature type="compositionally biased region" description="Basic residues" evidence="1">
    <location>
        <begin position="121"/>
        <end position="137"/>
    </location>
</feature>
<gene>
    <name evidence="3" type="ORF">P43SY_011340</name>
</gene>
<dbReference type="GO" id="GO:0140673">
    <property type="term" value="P:transcription elongation-coupled chromatin remodeling"/>
    <property type="evidence" value="ECO:0007669"/>
    <property type="project" value="InterPro"/>
</dbReference>
<name>A0AAD5L9W9_PYTIN</name>
<dbReference type="SMART" id="SM00443">
    <property type="entry name" value="G_patch"/>
    <property type="match status" value="1"/>
</dbReference>
<evidence type="ECO:0000313" key="4">
    <source>
        <dbReference type="Proteomes" id="UP001209570"/>
    </source>
</evidence>
<feature type="region of interest" description="Disordered" evidence="1">
    <location>
        <begin position="517"/>
        <end position="536"/>
    </location>
</feature>
<dbReference type="Proteomes" id="UP001209570">
    <property type="component" value="Unassembled WGS sequence"/>
</dbReference>
<accession>A0AAD5L9W9</accession>
<feature type="compositionally biased region" description="Basic and acidic residues" evidence="1">
    <location>
        <begin position="172"/>
        <end position="182"/>
    </location>
</feature>
<dbReference type="Gene3D" id="1.10.10.2740">
    <property type="entry name" value="Spt6, Death-like domain"/>
    <property type="match status" value="1"/>
</dbReference>
<dbReference type="InterPro" id="IPR000467">
    <property type="entry name" value="G_patch_dom"/>
</dbReference>
<dbReference type="GO" id="GO:0008023">
    <property type="term" value="C:transcription elongation factor complex"/>
    <property type="evidence" value="ECO:0007669"/>
    <property type="project" value="TreeGrafter"/>
</dbReference>
<dbReference type="InterPro" id="IPR042066">
    <property type="entry name" value="Spt6_death-like"/>
</dbReference>
<dbReference type="GO" id="GO:0003676">
    <property type="term" value="F:nucleic acid binding"/>
    <property type="evidence" value="ECO:0007669"/>
    <property type="project" value="InterPro"/>
</dbReference>